<comment type="caution">
    <text evidence="1">The sequence shown here is derived from an EMBL/GenBank/DDBJ whole genome shotgun (WGS) entry which is preliminary data.</text>
</comment>
<accession>A0ABV8V2K4</accession>
<dbReference type="RefSeq" id="WP_290265695.1">
    <property type="nucleotide sequence ID" value="NZ_JAUFQG010000006.1"/>
</dbReference>
<proteinExistence type="predicted"/>
<dbReference type="EMBL" id="JBHSCX010000005">
    <property type="protein sequence ID" value="MFC4362131.1"/>
    <property type="molecule type" value="Genomic_DNA"/>
</dbReference>
<name>A0ABV8V2K4_9GAMM</name>
<organism evidence="1 2">
    <name type="scientific">Simiduia curdlanivorans</name>
    <dbReference type="NCBI Taxonomy" id="1492769"/>
    <lineage>
        <taxon>Bacteria</taxon>
        <taxon>Pseudomonadati</taxon>
        <taxon>Pseudomonadota</taxon>
        <taxon>Gammaproteobacteria</taxon>
        <taxon>Cellvibrionales</taxon>
        <taxon>Cellvibrionaceae</taxon>
        <taxon>Simiduia</taxon>
    </lineage>
</organism>
<gene>
    <name evidence="1" type="ORF">ACFOX3_07455</name>
</gene>
<evidence type="ECO:0000313" key="2">
    <source>
        <dbReference type="Proteomes" id="UP001595840"/>
    </source>
</evidence>
<evidence type="ECO:0000313" key="1">
    <source>
        <dbReference type="EMBL" id="MFC4362131.1"/>
    </source>
</evidence>
<reference evidence="2" key="1">
    <citation type="journal article" date="2019" name="Int. J. Syst. Evol. Microbiol.">
        <title>The Global Catalogue of Microorganisms (GCM) 10K type strain sequencing project: providing services to taxonomists for standard genome sequencing and annotation.</title>
        <authorList>
            <consortium name="The Broad Institute Genomics Platform"/>
            <consortium name="The Broad Institute Genome Sequencing Center for Infectious Disease"/>
            <person name="Wu L."/>
            <person name="Ma J."/>
        </authorList>
    </citation>
    <scope>NUCLEOTIDE SEQUENCE [LARGE SCALE GENOMIC DNA]</scope>
    <source>
        <strain evidence="2">CECT 8570</strain>
    </source>
</reference>
<dbReference type="Proteomes" id="UP001595840">
    <property type="component" value="Unassembled WGS sequence"/>
</dbReference>
<sequence length="101" mass="10487">MLNQLLKREMAALDAAKLQLSISRYELSLAKNDVIETTEACLVKPATLAGLFAGGVASDLLADSSTKSSGFLSTLKLSFITQILGALADADEVAATPANDS</sequence>
<keyword evidence="2" id="KW-1185">Reference proteome</keyword>
<protein>
    <submittedName>
        <fullName evidence="1">Uncharacterized protein</fullName>
    </submittedName>
</protein>